<proteinExistence type="predicted"/>
<dbReference type="Gramene" id="CMR490CT">
    <property type="protein sequence ID" value="CMR490CT"/>
    <property type="gene ID" value="CMR490C"/>
</dbReference>
<reference evidence="1 2" key="2">
    <citation type="journal article" date="2007" name="BMC Biol.">
        <title>A 100%-complete sequence reveals unusually simple genomic features in the hot-spring red alga Cyanidioschyzon merolae.</title>
        <authorList>
            <person name="Nozaki H."/>
            <person name="Takano H."/>
            <person name="Misumi O."/>
            <person name="Terasawa K."/>
            <person name="Matsuzaki M."/>
            <person name="Maruyama S."/>
            <person name="Nishida K."/>
            <person name="Yagisawa F."/>
            <person name="Yoshida Y."/>
            <person name="Fujiwara T."/>
            <person name="Takio S."/>
            <person name="Tamura K."/>
            <person name="Chung S.J."/>
            <person name="Nakamura S."/>
            <person name="Kuroiwa H."/>
            <person name="Tanaka K."/>
            <person name="Sato N."/>
            <person name="Kuroiwa T."/>
        </authorList>
    </citation>
    <scope>NUCLEOTIDE SEQUENCE [LARGE SCALE GENOMIC DNA]</scope>
    <source>
        <strain evidence="1 2">10D</strain>
    </source>
</reference>
<keyword evidence="2" id="KW-1185">Reference proteome</keyword>
<dbReference type="RefSeq" id="XP_005538684.1">
    <property type="nucleotide sequence ID" value="XM_005538627.1"/>
</dbReference>
<dbReference type="KEGG" id="cme:CYME_CMR490C"/>
<organism evidence="1 2">
    <name type="scientific">Cyanidioschyzon merolae (strain NIES-3377 / 10D)</name>
    <name type="common">Unicellular red alga</name>
    <dbReference type="NCBI Taxonomy" id="280699"/>
    <lineage>
        <taxon>Eukaryota</taxon>
        <taxon>Rhodophyta</taxon>
        <taxon>Bangiophyceae</taxon>
        <taxon>Cyanidiales</taxon>
        <taxon>Cyanidiaceae</taxon>
        <taxon>Cyanidioschyzon</taxon>
    </lineage>
</organism>
<dbReference type="AlphaFoldDB" id="M1VLN9"/>
<accession>M1VLN9</accession>
<evidence type="ECO:0000313" key="1">
    <source>
        <dbReference type="EMBL" id="BAM82648.1"/>
    </source>
</evidence>
<dbReference type="EMBL" id="AP006500">
    <property type="protein sequence ID" value="BAM82648.1"/>
    <property type="molecule type" value="Genomic_DNA"/>
</dbReference>
<evidence type="ECO:0000313" key="2">
    <source>
        <dbReference type="Proteomes" id="UP000007014"/>
    </source>
</evidence>
<reference evidence="1 2" key="1">
    <citation type="journal article" date="2004" name="Nature">
        <title>Genome sequence of the ultrasmall unicellular red alga Cyanidioschyzon merolae 10D.</title>
        <authorList>
            <person name="Matsuzaki M."/>
            <person name="Misumi O."/>
            <person name="Shin-i T."/>
            <person name="Maruyama S."/>
            <person name="Takahara M."/>
            <person name="Miyagishima S."/>
            <person name="Mori T."/>
            <person name="Nishida K."/>
            <person name="Yagisawa F."/>
            <person name="Nishida K."/>
            <person name="Yoshida Y."/>
            <person name="Nishimura Y."/>
            <person name="Nakao S."/>
            <person name="Kobayashi T."/>
            <person name="Momoyama Y."/>
            <person name="Higashiyama T."/>
            <person name="Minoda A."/>
            <person name="Sano M."/>
            <person name="Nomoto H."/>
            <person name="Oishi K."/>
            <person name="Hayashi H."/>
            <person name="Ohta F."/>
            <person name="Nishizaka S."/>
            <person name="Haga S."/>
            <person name="Miura S."/>
            <person name="Morishita T."/>
            <person name="Kabeya Y."/>
            <person name="Terasawa K."/>
            <person name="Suzuki Y."/>
            <person name="Ishii Y."/>
            <person name="Asakawa S."/>
            <person name="Takano H."/>
            <person name="Ohta N."/>
            <person name="Kuroiwa H."/>
            <person name="Tanaka K."/>
            <person name="Shimizu N."/>
            <person name="Sugano S."/>
            <person name="Sato N."/>
            <person name="Nozaki H."/>
            <person name="Ogasawara N."/>
            <person name="Kohara Y."/>
            <person name="Kuroiwa T."/>
        </authorList>
    </citation>
    <scope>NUCLEOTIDE SEQUENCE [LARGE SCALE GENOMIC DNA]</scope>
    <source>
        <strain evidence="1 2">10D</strain>
    </source>
</reference>
<dbReference type="Proteomes" id="UP000007014">
    <property type="component" value="Chromosome 18"/>
</dbReference>
<dbReference type="GeneID" id="16996862"/>
<sequence>MNVVFEPDRFVRAFRFFSELFSRLSIEHLFAVTINFGFIRGLQEFSVVLSRAFLRRSAAATCSIDGVRINRDALEHGLVASPMSLSNAYLQVSFLLLALRAACFKIWHSPSFRFLCINVSEWCNDERLWIDKEKYARSCVGDSRASSYTMFKETVK</sequence>
<dbReference type="HOGENOM" id="CLU_1689217_0_0_1"/>
<gene>
    <name evidence="1" type="ORF">CYME_CMR490C</name>
</gene>
<protein>
    <submittedName>
        <fullName evidence="1">Uncharacterized protein</fullName>
    </submittedName>
</protein>
<name>M1VLN9_CYAM1</name>